<proteinExistence type="predicted"/>
<name>K5XMJ3_AGABU</name>
<dbReference type="InterPro" id="IPR009030">
    <property type="entry name" value="Growth_fac_rcpt_cys_sf"/>
</dbReference>
<feature type="transmembrane region" description="Helical" evidence="4">
    <location>
        <begin position="641"/>
        <end position="663"/>
    </location>
</feature>
<dbReference type="GeneID" id="18829611"/>
<evidence type="ECO:0000256" key="1">
    <source>
        <dbReference type="ARBA" id="ARBA00022536"/>
    </source>
</evidence>
<evidence type="ECO:0000256" key="2">
    <source>
        <dbReference type="PROSITE-ProRule" id="PRU00076"/>
    </source>
</evidence>
<keyword evidence="2" id="KW-1015">Disulfide bond</keyword>
<evidence type="ECO:0000256" key="3">
    <source>
        <dbReference type="SAM" id="MobiDB-lite"/>
    </source>
</evidence>
<dbReference type="EMBL" id="JH971408">
    <property type="protein sequence ID" value="EKM75810.1"/>
    <property type="molecule type" value="Genomic_DNA"/>
</dbReference>
<dbReference type="CDD" id="cd00055">
    <property type="entry name" value="EGF_Lam"/>
    <property type="match status" value="1"/>
</dbReference>
<dbReference type="AlphaFoldDB" id="K5XMJ3"/>
<dbReference type="SMART" id="SM00261">
    <property type="entry name" value="FU"/>
    <property type="match status" value="7"/>
</dbReference>
<dbReference type="InParanoid" id="K5XMJ3"/>
<dbReference type="eggNOG" id="KOG3525">
    <property type="taxonomic scope" value="Eukaryota"/>
</dbReference>
<dbReference type="InterPro" id="IPR002049">
    <property type="entry name" value="LE_dom"/>
</dbReference>
<feature type="compositionally biased region" description="Polar residues" evidence="3">
    <location>
        <begin position="820"/>
        <end position="831"/>
    </location>
</feature>
<dbReference type="HOGENOM" id="CLU_010013_0_0_1"/>
<dbReference type="SMART" id="SM00180">
    <property type="entry name" value="EGF_Lam"/>
    <property type="match status" value="2"/>
</dbReference>
<dbReference type="InterPro" id="IPR006212">
    <property type="entry name" value="Furin_repeat"/>
</dbReference>
<comment type="caution">
    <text evidence="2">Lacks conserved residue(s) required for the propagation of feature annotation.</text>
</comment>
<feature type="region of interest" description="Disordered" evidence="3">
    <location>
        <begin position="789"/>
        <end position="853"/>
    </location>
</feature>
<evidence type="ECO:0000256" key="4">
    <source>
        <dbReference type="SAM" id="Phobius"/>
    </source>
</evidence>
<dbReference type="CDD" id="cd00064">
    <property type="entry name" value="FU"/>
    <property type="match status" value="4"/>
</dbReference>
<sequence length="853" mass="90679">VGAKLSNSASSIPIHLLPGEYTTTTDSEILRDALTSSTTTLSPSAGFSNASSSLSNSLPLELFLQPGIATFSSRLYSGQTAFTALPDSTNNNNTSSSTPLVAESVALSSNVVAITTSSSNRLVLWDSIPDTSHLPPPFNNAQLSLVDIQSTTCSPLCSSSGGICNSQGQCVCRDGFTGSSCEECSSGRFGPDCRVCGEDDCEKCDEGVSGTGRCLKKKRSGNDCSCVNGVCGDDGNCQCTTGFTKADNGTQCAKCADGFFLTSSGDCKACQVGCTKCADGSGDCLSCQSGSTQNQNDRALCIPSTQVTTTGTQCPQLAFANGDTCSPCAASCQTCSGGTSNDCTECVQGQYMLNGVCVKANGDGVCEGTSLIADNNKKACDSCGAKCTSCKIPDFSIASIVTQLQCTGCVPGSFLSGGKCVDSCPDGTFVSAQDGVTCQKCDSSCSTCSGSSTFCLSCSSQTQLTFNGACVAADSCPKSTFASDSTTSCISCHPDCSECSDSGFNKCTVCPPERPVLVNGRCLSTCSKNEYWDSNANECKTCDSSCGSCTGPGSSSCLSCSNANDRVLRSGSCVSSSNACPSLGNDTSVINPLGVCFAELVIATTTNSPGKPVDPDEPDDPGLGEQPGTTTTRTEKLKLEWWQILLMALGCAFIFLAFIWCCCRRRRKKRKEEARRPFDHNAAIRRSGWKYRLIRFGEKFFGHSKSTRGYYASRSSIEMEKTVNGKSIQVFHDTKHQEEGEDTDMIELISQYRNIKTPPATKKNFLQHGSQEYYRRSYSSTISTDSLYSQVTGRTRRTPEARQRVREEQEEFPPILKSKFSMSTLGTGNDISQDRRKLKKKPDQERGSSSFWK</sequence>
<dbReference type="STRING" id="597362.K5XMJ3"/>
<dbReference type="RefSeq" id="XP_007333509.1">
    <property type="nucleotide sequence ID" value="XM_007333447.1"/>
</dbReference>
<keyword evidence="4" id="KW-0812">Transmembrane</keyword>
<feature type="non-terminal residue" evidence="6">
    <location>
        <position position="1"/>
    </location>
</feature>
<keyword evidence="4" id="KW-1133">Transmembrane helix</keyword>
<dbReference type="PANTHER" id="PTHR15332">
    <property type="entry name" value="PROPROTEIN CONVERTASE SUBTILISIN_KEXIN TYPE 5-LIKE"/>
    <property type="match status" value="1"/>
</dbReference>
<dbReference type="KEGG" id="abp:AGABI1DRAFT45777"/>
<dbReference type="PROSITE" id="PS00022">
    <property type="entry name" value="EGF_1"/>
    <property type="match status" value="1"/>
</dbReference>
<dbReference type="Proteomes" id="UP000008493">
    <property type="component" value="Unassembled WGS sequence"/>
</dbReference>
<dbReference type="eggNOG" id="KOG1218">
    <property type="taxonomic scope" value="Eukaryota"/>
</dbReference>
<dbReference type="Gene3D" id="2.10.220.10">
    <property type="entry name" value="Hormone Receptor, Insulin-like Growth Factor Receptor 1, Chain A, domain 2"/>
    <property type="match status" value="4"/>
</dbReference>
<protein>
    <recommendedName>
        <fullName evidence="5">EGF-like domain-containing protein</fullName>
    </recommendedName>
</protein>
<feature type="domain" description="EGF-like" evidence="5">
    <location>
        <begin position="149"/>
        <end position="182"/>
    </location>
</feature>
<keyword evidence="4" id="KW-0472">Membrane</keyword>
<dbReference type="OrthoDB" id="18487at2759"/>
<gene>
    <name evidence="6" type="ORF">AGABI1DRAFT_45777</name>
</gene>
<dbReference type="PROSITE" id="PS50026">
    <property type="entry name" value="EGF_3"/>
    <property type="match status" value="1"/>
</dbReference>
<dbReference type="SMART" id="SM00181">
    <property type="entry name" value="EGF"/>
    <property type="match status" value="5"/>
</dbReference>
<keyword evidence="7" id="KW-1185">Reference proteome</keyword>
<evidence type="ECO:0000313" key="7">
    <source>
        <dbReference type="Proteomes" id="UP000008493"/>
    </source>
</evidence>
<accession>K5XMJ3</accession>
<feature type="disulfide bond" evidence="2">
    <location>
        <begin position="172"/>
        <end position="181"/>
    </location>
</feature>
<feature type="compositionally biased region" description="Basic and acidic residues" evidence="3">
    <location>
        <begin position="797"/>
        <end position="807"/>
    </location>
</feature>
<evidence type="ECO:0000259" key="5">
    <source>
        <dbReference type="PROSITE" id="PS50026"/>
    </source>
</evidence>
<evidence type="ECO:0000313" key="6">
    <source>
        <dbReference type="EMBL" id="EKM75810.1"/>
    </source>
</evidence>
<dbReference type="OMA" id="GEKFFGH"/>
<keyword evidence="1 2" id="KW-0245">EGF-like domain</keyword>
<dbReference type="InterPro" id="IPR000742">
    <property type="entry name" value="EGF"/>
</dbReference>
<reference evidence="7" key="1">
    <citation type="journal article" date="2012" name="Proc. Natl. Acad. Sci. U.S.A.">
        <title>Genome sequence of the button mushroom Agaricus bisporus reveals mechanisms governing adaptation to a humic-rich ecological niche.</title>
        <authorList>
            <person name="Morin E."/>
            <person name="Kohler A."/>
            <person name="Baker A.R."/>
            <person name="Foulongne-Oriol M."/>
            <person name="Lombard V."/>
            <person name="Nagy L.G."/>
            <person name="Ohm R.A."/>
            <person name="Patyshakuliyeva A."/>
            <person name="Brun A."/>
            <person name="Aerts A.L."/>
            <person name="Bailey A.M."/>
            <person name="Billette C."/>
            <person name="Coutinho P.M."/>
            <person name="Deakin G."/>
            <person name="Doddapaneni H."/>
            <person name="Floudas D."/>
            <person name="Grimwood J."/>
            <person name="Hilden K."/>
            <person name="Kuees U."/>
            <person name="LaButti K.M."/>
            <person name="Lapidus A."/>
            <person name="Lindquist E.A."/>
            <person name="Lucas S.M."/>
            <person name="Murat C."/>
            <person name="Riley R.W."/>
            <person name="Salamov A.A."/>
            <person name="Schmutz J."/>
            <person name="Subramanian V."/>
            <person name="Woesten H.A.B."/>
            <person name="Xu J."/>
            <person name="Eastwood D.C."/>
            <person name="Foster G.D."/>
            <person name="Sonnenberg A.S."/>
            <person name="Cullen D."/>
            <person name="de Vries R.P."/>
            <person name="Lundell T."/>
            <person name="Hibbett D.S."/>
            <person name="Henrissat B."/>
            <person name="Burton K.S."/>
            <person name="Kerrigan R.W."/>
            <person name="Challen M.P."/>
            <person name="Grigoriev I.V."/>
            <person name="Martin F."/>
        </authorList>
    </citation>
    <scope>NUCLEOTIDE SEQUENCE [LARGE SCALE GENOMIC DNA]</scope>
    <source>
        <strain evidence="7">JB137-S8 / ATCC MYA-4627 / FGSC 10392</strain>
    </source>
</reference>
<organism evidence="6 7">
    <name type="scientific">Agaricus bisporus var. burnettii (strain JB137-S8 / ATCC MYA-4627 / FGSC 10392)</name>
    <name type="common">White button mushroom</name>
    <dbReference type="NCBI Taxonomy" id="597362"/>
    <lineage>
        <taxon>Eukaryota</taxon>
        <taxon>Fungi</taxon>
        <taxon>Dikarya</taxon>
        <taxon>Basidiomycota</taxon>
        <taxon>Agaricomycotina</taxon>
        <taxon>Agaricomycetes</taxon>
        <taxon>Agaricomycetidae</taxon>
        <taxon>Agaricales</taxon>
        <taxon>Agaricineae</taxon>
        <taxon>Agaricaceae</taxon>
        <taxon>Agaricus</taxon>
    </lineage>
</organism>
<dbReference type="SUPFAM" id="SSF57184">
    <property type="entry name" value="Growth factor receptor domain"/>
    <property type="match status" value="3"/>
</dbReference>
<feature type="region of interest" description="Disordered" evidence="3">
    <location>
        <begin position="607"/>
        <end position="631"/>
    </location>
</feature>
<dbReference type="PANTHER" id="PTHR15332:SF175">
    <property type="entry name" value="PROPROTEIN CONVERTASE SUBTILISIN_KEXIN TYPE 5-LIKE"/>
    <property type="match status" value="1"/>
</dbReference>